<dbReference type="Proteomes" id="UP000557566">
    <property type="component" value="Unassembled WGS sequence"/>
</dbReference>
<dbReference type="EMBL" id="JAAVMX010000007">
    <property type="protein sequence ID" value="KAF4506479.1"/>
    <property type="molecule type" value="Genomic_DNA"/>
</dbReference>
<accession>A0A8H4LVR4</accession>
<gene>
    <name evidence="2" type="ORF">G6O67_006561</name>
</gene>
<organism evidence="2 3">
    <name type="scientific">Ophiocordyceps sinensis</name>
    <dbReference type="NCBI Taxonomy" id="72228"/>
    <lineage>
        <taxon>Eukaryota</taxon>
        <taxon>Fungi</taxon>
        <taxon>Dikarya</taxon>
        <taxon>Ascomycota</taxon>
        <taxon>Pezizomycotina</taxon>
        <taxon>Sordariomycetes</taxon>
        <taxon>Hypocreomycetidae</taxon>
        <taxon>Hypocreales</taxon>
        <taxon>Ophiocordycipitaceae</taxon>
        <taxon>Ophiocordyceps</taxon>
    </lineage>
</organism>
<reference evidence="2 3" key="1">
    <citation type="journal article" date="2020" name="Genome Biol. Evol.">
        <title>A new high-quality draft genome assembly of the Chinese cordyceps Ophiocordyceps sinensis.</title>
        <authorList>
            <person name="Shu R."/>
            <person name="Zhang J."/>
            <person name="Meng Q."/>
            <person name="Zhang H."/>
            <person name="Zhou G."/>
            <person name="Li M."/>
            <person name="Wu P."/>
            <person name="Zhao Y."/>
            <person name="Chen C."/>
            <person name="Qin Q."/>
        </authorList>
    </citation>
    <scope>NUCLEOTIDE SEQUENCE [LARGE SCALE GENOMIC DNA]</scope>
    <source>
        <strain evidence="2 3">IOZ07</strain>
    </source>
</reference>
<dbReference type="AlphaFoldDB" id="A0A8H4LVR4"/>
<sequence length="577" mass="63180">MANASGATRVRFPVRLGPWTDWSRGRVMGATLTVRRTEGALLIEGGRCALLPRVPPPEMNDLASSLVSHNARFYTNAANYAQQCYTSDITTGTLDCTTYVKRSLPWAADGHAPCPFKGGICRSNTSNLLLDSGLIDSHEHLGLNAPPADRIQARVVSHCAPLVTAGYSRNISVRNYNYTRYYYGRYLQPDRPLAYTQQFNSQPSQYRVFDSFVGNLNSAFTLWSAQAAAFNISIGINQSDFDPIPELRVLDAEIFIIFLLGNGVVVGKPSSDPWYRATDPERRYGDYLTRQRTTAYRMQEAASPMGCVLRHQFCKTDVGCGPLAGAYEAYVLALSLFFNSTPDGGPLTPSVVRYNWFSNALFRATNVFAGIIGALQGVSLQSHERLMGGSLANIPEDQWQLDVTSWWTTTLAAVQANFVSAATGQVEPEAEKLAIPMNSYQREFCDIQKIISSDHLSEHTFLEWTADETLQLQRAAYQGIGSGDWVGYTDAVPTTQGTETLADLAHSYKDAPSGEQMACRSSNTLTRNGLADRSNTAPLVAGRESLAEPFEAVQESHGDTRTAPEGAVPAGAREEAQ</sequence>
<feature type="compositionally biased region" description="Polar residues" evidence="1">
    <location>
        <begin position="524"/>
        <end position="537"/>
    </location>
</feature>
<comment type="caution">
    <text evidence="2">The sequence shown here is derived from an EMBL/GenBank/DDBJ whole genome shotgun (WGS) entry which is preliminary data.</text>
</comment>
<name>A0A8H4LVR4_9HYPO</name>
<keyword evidence="3" id="KW-1185">Reference proteome</keyword>
<protein>
    <submittedName>
        <fullName evidence="2">Uncharacterized protein</fullName>
    </submittedName>
</protein>
<evidence type="ECO:0000313" key="3">
    <source>
        <dbReference type="Proteomes" id="UP000557566"/>
    </source>
</evidence>
<evidence type="ECO:0000256" key="1">
    <source>
        <dbReference type="SAM" id="MobiDB-lite"/>
    </source>
</evidence>
<evidence type="ECO:0000313" key="2">
    <source>
        <dbReference type="EMBL" id="KAF4506479.1"/>
    </source>
</evidence>
<dbReference type="OrthoDB" id="4924943at2759"/>
<proteinExistence type="predicted"/>
<feature type="region of interest" description="Disordered" evidence="1">
    <location>
        <begin position="524"/>
        <end position="577"/>
    </location>
</feature>